<evidence type="ECO:0000256" key="1">
    <source>
        <dbReference type="ARBA" id="ARBA00022475"/>
    </source>
</evidence>
<keyword evidence="7" id="KW-1185">Reference proteome</keyword>
<dbReference type="STRING" id="379066.GAU_1647"/>
<keyword evidence="4 5" id="KW-0472">Membrane</keyword>
<dbReference type="OrthoDB" id="9763654at2"/>
<dbReference type="EMBL" id="AP009153">
    <property type="protein sequence ID" value="BAH38689.1"/>
    <property type="molecule type" value="Genomic_DNA"/>
</dbReference>
<dbReference type="PANTHER" id="PTHR39344:SF1">
    <property type="entry name" value="UPF0182 PROTEIN SLL1060"/>
    <property type="match status" value="1"/>
</dbReference>
<dbReference type="GO" id="GO:0005576">
    <property type="term" value="C:extracellular region"/>
    <property type="evidence" value="ECO:0007669"/>
    <property type="project" value="TreeGrafter"/>
</dbReference>
<dbReference type="Pfam" id="PF03699">
    <property type="entry name" value="UPF0182"/>
    <property type="match status" value="2"/>
</dbReference>
<feature type="transmembrane region" description="Helical" evidence="5">
    <location>
        <begin position="157"/>
        <end position="178"/>
    </location>
</feature>
<feature type="transmembrane region" description="Helical" evidence="5">
    <location>
        <begin position="270"/>
        <end position="288"/>
    </location>
</feature>
<protein>
    <submittedName>
        <fullName evidence="6">Hypothetical membrane protein</fullName>
    </submittedName>
</protein>
<gene>
    <name evidence="6" type="ordered locus">GAU_1647</name>
</gene>
<dbReference type="KEGG" id="gau:GAU_1647"/>
<dbReference type="Proteomes" id="UP000002209">
    <property type="component" value="Chromosome"/>
</dbReference>
<feature type="transmembrane region" description="Helical" evidence="5">
    <location>
        <begin position="245"/>
        <end position="263"/>
    </location>
</feature>
<keyword evidence="3 5" id="KW-1133">Transmembrane helix</keyword>
<evidence type="ECO:0000256" key="5">
    <source>
        <dbReference type="SAM" id="Phobius"/>
    </source>
</evidence>
<evidence type="ECO:0000256" key="2">
    <source>
        <dbReference type="ARBA" id="ARBA00022692"/>
    </source>
</evidence>
<evidence type="ECO:0000313" key="6">
    <source>
        <dbReference type="EMBL" id="BAH38689.1"/>
    </source>
</evidence>
<dbReference type="HOGENOM" id="CLU_332555_0_0_0"/>
<dbReference type="RefSeq" id="WP_012683136.1">
    <property type="nucleotide sequence ID" value="NC_012489.1"/>
</dbReference>
<evidence type="ECO:0000313" key="7">
    <source>
        <dbReference type="Proteomes" id="UP000002209"/>
    </source>
</evidence>
<keyword evidence="1" id="KW-1003">Cell membrane</keyword>
<feature type="transmembrane region" description="Helical" evidence="5">
    <location>
        <begin position="199"/>
        <end position="216"/>
    </location>
</feature>
<reference evidence="7" key="1">
    <citation type="submission" date="2006-03" db="EMBL/GenBank/DDBJ databases">
        <title>Complete genome sequence of Gemmatimonas aurantiaca T-27 that represents a novel phylum Gemmatimonadetes.</title>
        <authorList>
            <person name="Takasaki K."/>
            <person name="Ichikawa N."/>
            <person name="Miura H."/>
            <person name="Matsushita S."/>
            <person name="Watanabe Y."/>
            <person name="Oguchi A."/>
            <person name="Ankai A."/>
            <person name="Yashiro I."/>
            <person name="Takahashi M."/>
            <person name="Terui Y."/>
            <person name="Fukui S."/>
            <person name="Yokoyama H."/>
            <person name="Tanikawa S."/>
            <person name="Hanada S."/>
            <person name="Kamagata Y."/>
            <person name="Fujita N."/>
        </authorList>
    </citation>
    <scope>NUCLEOTIDE SEQUENCE [LARGE SCALE GENOMIC DNA]</scope>
    <source>
        <strain evidence="7">T-27 / DSM 14586 / JCM 11422 / NBRC 100505</strain>
    </source>
</reference>
<dbReference type="eggNOG" id="COG1615">
    <property type="taxonomic scope" value="Bacteria"/>
</dbReference>
<feature type="transmembrane region" description="Helical" evidence="5">
    <location>
        <begin position="99"/>
        <end position="118"/>
    </location>
</feature>
<dbReference type="GO" id="GO:0016020">
    <property type="term" value="C:membrane"/>
    <property type="evidence" value="ECO:0007669"/>
    <property type="project" value="InterPro"/>
</dbReference>
<name>C1A8X9_GEMAT</name>
<organism evidence="6 7">
    <name type="scientific">Gemmatimonas aurantiaca (strain DSM 14586 / JCM 11422 / NBRC 100505 / T-27)</name>
    <dbReference type="NCBI Taxonomy" id="379066"/>
    <lineage>
        <taxon>Bacteria</taxon>
        <taxon>Pseudomonadati</taxon>
        <taxon>Gemmatimonadota</taxon>
        <taxon>Gemmatimonadia</taxon>
        <taxon>Gemmatimonadales</taxon>
        <taxon>Gemmatimonadaceae</taxon>
        <taxon>Gemmatimonas</taxon>
    </lineage>
</organism>
<feature type="transmembrane region" description="Helical" evidence="5">
    <location>
        <begin position="50"/>
        <end position="72"/>
    </location>
</feature>
<evidence type="ECO:0000256" key="4">
    <source>
        <dbReference type="ARBA" id="ARBA00023136"/>
    </source>
</evidence>
<accession>C1A8X9</accession>
<keyword evidence="2 5" id="KW-0812">Transmembrane</keyword>
<evidence type="ECO:0000256" key="3">
    <source>
        <dbReference type="ARBA" id="ARBA00022989"/>
    </source>
</evidence>
<dbReference type="AlphaFoldDB" id="C1A8X9"/>
<dbReference type="PANTHER" id="PTHR39344">
    <property type="entry name" value="UPF0182 PROTEIN SLL1060"/>
    <property type="match status" value="1"/>
</dbReference>
<sequence length="860" mass="92602">MRARSWFLIGLLVVAVLLLVGRTATALVVDHAWFVAMDAPALFWERVIDSVVLQGGAWVLGSAFAFANLYAVRRTIADVAMQSRVANLEFTSVVPHKRLLSATIILSMVVGALLAVPMTNWTDLALVRHGLAFGEIEGILDRDLGFYVYWLPFEEALYLWTLVSVVSLTAMVLVLYALTRSLRLEGRRIAASTHVRRHLSALGALVLVLLAWSYRLDAFDLLQYGSGAEGLFLHIDHRFTLRVDWLLSAMCGLAALIVLRTGWTGQLRTAFVTLTLVLVSAIGLRHIAPTIVARTDAFGEPARRDQDYVASRALFSRRAFDVDGIRPAQGVLELPMASLPLRASLWDERTLIGGLGASLSPSRDAGVLDLDAEPDSDGEGRRADRVGSRLLHRMVDAAPMGWTMADGRIAALLVRRPVAGGEPWRVSLVDATRPAVRDSAIDPFDARPRDHDGAWPLVAPGVSGAQLIDAAEVPGVPGASLGTTQSRIAHAWALRDATLLQADTINARALLIVTHRDVRERVERLAPIFVQGEQVFPVRDGDRLFWALHLYSASDRYPLSQRWQIGGGVYSYFKLSATALVDATTGRVRLIPVDRPDPLARTWMTKLPSLFAPATALPTSLVSQLPPATDGAAAQIRTFARYGSRLEGSILRHLPDSALVGGAPPALAMQIGATTTIGWTVPLLDAGDEIDGTATATGGAARVTYWTGITAPGKRWRIMLDRLAGALDSARAAVPDGARRDNRLRLARAEAVATTSGLFVVQPVLWSRGDGSLVVARVGVTDGDRVGIGATLSQALAAIGETTSGAGTMVGAPVTLLTPSPEEDAGRLYDVMRQALRRGDWGVFGTAFDSLGRVLGRTPQ</sequence>
<dbReference type="InterPro" id="IPR005372">
    <property type="entry name" value="UPF0182"/>
</dbReference>
<proteinExistence type="predicted"/>